<dbReference type="InterPro" id="IPR023393">
    <property type="entry name" value="START-like_dom_sf"/>
</dbReference>
<evidence type="ECO:0000313" key="4">
    <source>
        <dbReference type="Proteomes" id="UP001229346"/>
    </source>
</evidence>
<feature type="domain" description="Activator of Hsp90 ATPase homologue 1/2-like C-terminal" evidence="2">
    <location>
        <begin position="31"/>
        <end position="140"/>
    </location>
</feature>
<dbReference type="RefSeq" id="WP_307205526.1">
    <property type="nucleotide sequence ID" value="NZ_JAUSSU010000007.1"/>
</dbReference>
<dbReference type="CDD" id="cd07814">
    <property type="entry name" value="SRPBCC_CalC_Aha1-like"/>
    <property type="match status" value="1"/>
</dbReference>
<organism evidence="3 4">
    <name type="scientific">Paenibacillus harenae</name>
    <dbReference type="NCBI Taxonomy" id="306543"/>
    <lineage>
        <taxon>Bacteria</taxon>
        <taxon>Bacillati</taxon>
        <taxon>Bacillota</taxon>
        <taxon>Bacilli</taxon>
        <taxon>Bacillales</taxon>
        <taxon>Paenibacillaceae</taxon>
        <taxon>Paenibacillus</taxon>
    </lineage>
</organism>
<protein>
    <submittedName>
        <fullName evidence="3">Uncharacterized protein YndB with AHSA1/START domain</fullName>
    </submittedName>
</protein>
<dbReference type="Gene3D" id="3.30.530.20">
    <property type="match status" value="1"/>
</dbReference>
<proteinExistence type="inferred from homology"/>
<comment type="similarity">
    <text evidence="1">Belongs to the AHA1 family.</text>
</comment>
<dbReference type="InterPro" id="IPR013538">
    <property type="entry name" value="ASHA1/2-like_C"/>
</dbReference>
<evidence type="ECO:0000256" key="1">
    <source>
        <dbReference type="ARBA" id="ARBA00006817"/>
    </source>
</evidence>
<reference evidence="3 4" key="1">
    <citation type="submission" date="2023-07" db="EMBL/GenBank/DDBJ databases">
        <title>Sorghum-associated microbial communities from plants grown in Nebraska, USA.</title>
        <authorList>
            <person name="Schachtman D."/>
        </authorList>
    </citation>
    <scope>NUCLEOTIDE SEQUENCE [LARGE SCALE GENOMIC DNA]</scope>
    <source>
        <strain evidence="3 4">CC482</strain>
    </source>
</reference>
<sequence>MNNQNPGSYKQVGHTASAGYQVGVRRTLPISPEQAWSFLTSTEGLKLWLGNVSGLAFHEGETFASTEGITGQFRVVKPLLQLRLKWGKKGWEKPSTLQIRLIASKPGQTTISFHQEHLDHPNMREQMKQYWEDVLNEMRQQTSFVNNEEERDSYE</sequence>
<dbReference type="EMBL" id="JAUSSU010000007">
    <property type="protein sequence ID" value="MDQ0114202.1"/>
    <property type="molecule type" value="Genomic_DNA"/>
</dbReference>
<dbReference type="Pfam" id="PF08327">
    <property type="entry name" value="AHSA1"/>
    <property type="match status" value="1"/>
</dbReference>
<evidence type="ECO:0000259" key="2">
    <source>
        <dbReference type="Pfam" id="PF08327"/>
    </source>
</evidence>
<keyword evidence="4" id="KW-1185">Reference proteome</keyword>
<accession>A0ABT9U3I6</accession>
<gene>
    <name evidence="3" type="ORF">J2T15_003657</name>
</gene>
<comment type="caution">
    <text evidence="3">The sequence shown here is derived from an EMBL/GenBank/DDBJ whole genome shotgun (WGS) entry which is preliminary data.</text>
</comment>
<dbReference type="SUPFAM" id="SSF55961">
    <property type="entry name" value="Bet v1-like"/>
    <property type="match status" value="1"/>
</dbReference>
<evidence type="ECO:0000313" key="3">
    <source>
        <dbReference type="EMBL" id="MDQ0114202.1"/>
    </source>
</evidence>
<name>A0ABT9U3I6_PAEHA</name>
<dbReference type="Proteomes" id="UP001229346">
    <property type="component" value="Unassembled WGS sequence"/>
</dbReference>